<evidence type="ECO:0000259" key="1">
    <source>
        <dbReference type="Pfam" id="PF01610"/>
    </source>
</evidence>
<dbReference type="Proteomes" id="UP000035036">
    <property type="component" value="Plasmid pGSUB1"/>
</dbReference>
<dbReference type="InterPro" id="IPR032877">
    <property type="entry name" value="Transposase_HTH"/>
</dbReference>
<dbReference type="EMBL" id="CP010312">
    <property type="protein sequence ID" value="AJF08269.1"/>
    <property type="molecule type" value="Genomic_DNA"/>
</dbReference>
<feature type="domain" description="Transposase IS204/IS1001/IS1096/IS1165 DDE" evidence="1">
    <location>
        <begin position="151"/>
        <end position="382"/>
    </location>
</feature>
<protein>
    <submittedName>
        <fullName evidence="4">Transposase</fullName>
    </submittedName>
</protein>
<dbReference type="InterPro" id="IPR047951">
    <property type="entry name" value="Transpos_ISL3"/>
</dbReference>
<keyword evidence="5" id="KW-1185">Reference proteome</keyword>
<dbReference type="OrthoDB" id="1014181at2"/>
<dbReference type="RefSeq" id="WP_040202928.1">
    <property type="nucleotide sequence ID" value="NZ_CP010312.1"/>
</dbReference>
<dbReference type="Pfam" id="PF14690">
    <property type="entry name" value="Zn_ribbon_ISL3"/>
    <property type="match status" value="1"/>
</dbReference>
<gene>
    <name evidence="4" type="ORF">GSUB_17480</name>
</gene>
<evidence type="ECO:0000259" key="3">
    <source>
        <dbReference type="Pfam" id="PF14690"/>
    </source>
</evidence>
<dbReference type="PANTHER" id="PTHR33498">
    <property type="entry name" value="TRANSPOSASE FOR INSERTION SEQUENCE ELEMENT IS1557"/>
    <property type="match status" value="1"/>
</dbReference>
<dbReference type="AlphaFoldDB" id="A0A0B5FUE6"/>
<organism evidence="4 5">
    <name type="scientific">Geoalkalibacter subterraneus</name>
    <dbReference type="NCBI Taxonomy" id="483547"/>
    <lineage>
        <taxon>Bacteria</taxon>
        <taxon>Pseudomonadati</taxon>
        <taxon>Thermodesulfobacteriota</taxon>
        <taxon>Desulfuromonadia</taxon>
        <taxon>Desulfuromonadales</taxon>
        <taxon>Geoalkalibacteraceae</taxon>
        <taxon>Geoalkalibacter</taxon>
    </lineage>
</organism>
<evidence type="ECO:0000313" key="5">
    <source>
        <dbReference type="Proteomes" id="UP000035036"/>
    </source>
</evidence>
<evidence type="ECO:0000259" key="2">
    <source>
        <dbReference type="Pfam" id="PF13542"/>
    </source>
</evidence>
<proteinExistence type="predicted"/>
<geneLocation type="plasmid" evidence="4 5">
    <name>pGSUB1</name>
</geneLocation>
<feature type="domain" description="Transposase IS204/IS1001/IS1096/IS1165 zinc-finger" evidence="3">
    <location>
        <begin position="33"/>
        <end position="77"/>
    </location>
</feature>
<dbReference type="InterPro" id="IPR029261">
    <property type="entry name" value="Transposase_Znf"/>
</dbReference>
<keyword evidence="4" id="KW-0614">Plasmid</keyword>
<dbReference type="KEGG" id="gsb:GSUB_17480"/>
<feature type="domain" description="Transposase IS204/IS1001/IS1096/IS1165 helix-turn-helix" evidence="2">
    <location>
        <begin position="94"/>
        <end position="135"/>
    </location>
</feature>
<sequence>MSYNILNFPEYRIANIEEYEHDYRIHASINIAPDRCPECHKTDLVGFGKREETILDTPIHGKRVGISITRRRFRCQNSVCGRTFYENIPHRDDKRLATKRLIAYIEKQSLSRTFASLAEETGLDEKTIRNIFRDYINRLEKHVRFETPRCLGIDEIHIIRKPRCVISNIEQRTIVDLLTNRNKETVAEYLSGLPGTNKVQLVAIDMWRPYKDAVNDLIPHAKIVIDKFHVVRMANVAMESARKAVRADLSPKHRRGLIHDRFVLLKRRGELTMPEEISFSTWTKNFPVLGMAYEAKEAFFELWNHTNRADAEKGYHDWAANLPMEIIPHFEPIITAVRNWHHEIFNYFDSPITNAYTESLNRLIRIINRLGRGYSFEALRTKVLFTEGVQKIKRQSYRSRISARDDFAMGYATGREFYPQIKEQNFGADISTLIEKIEAGDF</sequence>
<dbReference type="NCBIfam" id="NF033550">
    <property type="entry name" value="transpos_ISL3"/>
    <property type="match status" value="1"/>
</dbReference>
<accession>A0A0B5FUE6</accession>
<reference evidence="4 5" key="1">
    <citation type="journal article" date="2015" name="Genome Announc.">
        <title>Genomes of Geoalkalibacter ferrihydriticus Z-0531T and Geoalkalibacter subterraneus Red1T, Two Haloalkaliphilic Metal-Reducing Deltaproteobacteria.</title>
        <authorList>
            <person name="Badalamenti J.P."/>
            <person name="Krajmalnik-Brown R."/>
            <person name="Torres C.I."/>
            <person name="Bond D.R."/>
        </authorList>
    </citation>
    <scope>NUCLEOTIDE SEQUENCE [LARGE SCALE GENOMIC DNA]</scope>
    <source>
        <strain evidence="4 5">Red1</strain>
        <plasmid evidence="5">Plasmid pGSUB1</plasmid>
    </source>
</reference>
<dbReference type="Pfam" id="PF01610">
    <property type="entry name" value="DDE_Tnp_ISL3"/>
    <property type="match status" value="1"/>
</dbReference>
<evidence type="ECO:0000313" key="4">
    <source>
        <dbReference type="EMBL" id="AJF08269.1"/>
    </source>
</evidence>
<name>A0A0B5FUE6_9BACT</name>
<dbReference type="Pfam" id="PF13542">
    <property type="entry name" value="HTH_Tnp_ISL3"/>
    <property type="match status" value="1"/>
</dbReference>
<dbReference type="HOGENOM" id="CLU_041900_2_0_7"/>
<dbReference type="InterPro" id="IPR002560">
    <property type="entry name" value="Transposase_DDE"/>
</dbReference>
<dbReference type="PANTHER" id="PTHR33498:SF1">
    <property type="entry name" value="TRANSPOSASE FOR INSERTION SEQUENCE ELEMENT IS1557"/>
    <property type="match status" value="1"/>
</dbReference>